<dbReference type="InterPro" id="IPR013785">
    <property type="entry name" value="Aldolase_TIM"/>
</dbReference>
<gene>
    <name evidence="5" type="ORF">AVDCRST_MAG80-643</name>
</gene>
<dbReference type="SUPFAM" id="SSF51569">
    <property type="entry name" value="Aldolase"/>
    <property type="match status" value="1"/>
</dbReference>
<evidence type="ECO:0008006" key="6">
    <source>
        <dbReference type="Google" id="ProtNLM"/>
    </source>
</evidence>
<name>A0A6J4Q6I3_9ACTN</name>
<dbReference type="PANTHER" id="PTHR12128">
    <property type="entry name" value="DIHYDRODIPICOLINATE SYNTHASE"/>
    <property type="match status" value="1"/>
</dbReference>
<comment type="similarity">
    <text evidence="2">Belongs to the DapA family.</text>
</comment>
<dbReference type="Pfam" id="PF00701">
    <property type="entry name" value="DHDPS"/>
    <property type="match status" value="1"/>
</dbReference>
<dbReference type="Gene3D" id="3.20.20.70">
    <property type="entry name" value="Aldolase class I"/>
    <property type="match status" value="1"/>
</dbReference>
<accession>A0A6J4Q6I3</accession>
<feature type="binding site" evidence="4">
    <location>
        <position position="199"/>
    </location>
    <ligand>
        <name>pyruvate</name>
        <dbReference type="ChEBI" id="CHEBI:15361"/>
    </ligand>
</feature>
<dbReference type="AlphaFoldDB" id="A0A6J4Q6I3"/>
<sequence>MQAIKGVYAANVTPFEDDASLKIDVDAYLAHASWLGEKGISGIIPFGTNGEGPSVALGEKLMVLEALFGRELPIQVIPAVMQGNLPDTIGMLEALEDYPATAVLVLPPYYFEPVTAEGLERFYEPVLEATRHPVIIYHIPKYAVPVPEEVVAGLPVWGVKDSGGEPGYTEAILEAGKGVLLGTEDDLWEGLNTGAQGVISALANFMPEEVVEMHRKVEAGEEAGGKALSKKLQKARAMTKEYASAAVLKKLAEARHGTPMGTVRPPFVPAPADYDPQPALAVSSVVGP</sequence>
<evidence type="ECO:0000256" key="2">
    <source>
        <dbReference type="PIRNR" id="PIRNR001365"/>
    </source>
</evidence>
<reference evidence="5" key="1">
    <citation type="submission" date="2020-02" db="EMBL/GenBank/DDBJ databases">
        <authorList>
            <person name="Meier V. D."/>
        </authorList>
    </citation>
    <scope>NUCLEOTIDE SEQUENCE</scope>
    <source>
        <strain evidence="5">AVDCRST_MAG80</strain>
    </source>
</reference>
<organism evidence="5">
    <name type="scientific">uncultured Rubrobacteraceae bacterium</name>
    <dbReference type="NCBI Taxonomy" id="349277"/>
    <lineage>
        <taxon>Bacteria</taxon>
        <taxon>Bacillati</taxon>
        <taxon>Actinomycetota</taxon>
        <taxon>Rubrobacteria</taxon>
        <taxon>Rubrobacterales</taxon>
        <taxon>Rubrobacteraceae</taxon>
        <taxon>environmental samples</taxon>
    </lineage>
</organism>
<evidence type="ECO:0000313" key="5">
    <source>
        <dbReference type="EMBL" id="CAA9431996.1"/>
    </source>
</evidence>
<dbReference type="PIRSF" id="PIRSF001365">
    <property type="entry name" value="DHDPS"/>
    <property type="match status" value="1"/>
</dbReference>
<evidence type="ECO:0000256" key="3">
    <source>
        <dbReference type="PIRSR" id="PIRSR001365-1"/>
    </source>
</evidence>
<dbReference type="SMART" id="SM01130">
    <property type="entry name" value="DHDPS"/>
    <property type="match status" value="1"/>
</dbReference>
<dbReference type="PRINTS" id="PR00146">
    <property type="entry name" value="DHPICSNTHASE"/>
</dbReference>
<keyword evidence="1 2" id="KW-0456">Lyase</keyword>
<dbReference type="InterPro" id="IPR002220">
    <property type="entry name" value="DapA-like"/>
</dbReference>
<dbReference type="EMBL" id="CADCVC010000053">
    <property type="protein sequence ID" value="CAA9431996.1"/>
    <property type="molecule type" value="Genomic_DNA"/>
</dbReference>
<dbReference type="PANTHER" id="PTHR12128:SF67">
    <property type="entry name" value="BLR3884 PROTEIN"/>
    <property type="match status" value="1"/>
</dbReference>
<dbReference type="CDD" id="cd00408">
    <property type="entry name" value="DHDPS-like"/>
    <property type="match status" value="1"/>
</dbReference>
<evidence type="ECO:0000256" key="4">
    <source>
        <dbReference type="PIRSR" id="PIRSR001365-2"/>
    </source>
</evidence>
<evidence type="ECO:0000256" key="1">
    <source>
        <dbReference type="ARBA" id="ARBA00023239"/>
    </source>
</evidence>
<proteinExistence type="inferred from homology"/>
<feature type="active site" description="Proton donor/acceptor" evidence="3">
    <location>
        <position position="137"/>
    </location>
</feature>
<dbReference type="GO" id="GO:0008840">
    <property type="term" value="F:4-hydroxy-tetrahydrodipicolinate synthase activity"/>
    <property type="evidence" value="ECO:0007669"/>
    <property type="project" value="TreeGrafter"/>
</dbReference>
<protein>
    <recommendedName>
        <fullName evidence="6">4-hydroxy-tetrahydrodipicolinate synthase</fullName>
    </recommendedName>
</protein>
<feature type="active site" description="Schiff-base intermediate with substrate" evidence="3">
    <location>
        <position position="160"/>
    </location>
</feature>